<dbReference type="CDD" id="cd07571">
    <property type="entry name" value="ALP_N-acyl_transferase"/>
    <property type="match status" value="1"/>
</dbReference>
<feature type="transmembrane region" description="Helical" evidence="9">
    <location>
        <begin position="81"/>
        <end position="107"/>
    </location>
</feature>
<sequence length="547" mass="61900">MRKNYAVALSSAFLLWLAWPPMPFTSPLLLGAFVPLLFAVDNILATDLKRKGKTIFNLCLATFFIWNTSCIYWVFNSLHAIMPWYVAIVISLIPFGLAAILMTFAFWLYYRLRKVTTKWLSYAGLISFWIAYEYLHQSWDLAFPWMTLGNGFAQFHQLAQWYEWTGVYGGTLWILLSNILVLETYYAFKAADLKKGKNYFIGSMSLILVPVIVSLVIYMRYEEKSDPANVVVVQPNIDPYEKFGSIPSSQQVDHLIRLSDSIGQPNTEYFIWPETAIPAEVDEKRIRDNRDFLTVQNFLAKYKNGNVISGIESYAIYDTAKTETARFDPNSRLYFDSFNAAIQIENSAKVDFYHKSKLVPGVEQTPYSSALGFLKPAFAAFGGTTGGYGRQKEASVFYSQSGIGSAPVICYESIWGSYVADYVQKGAQFIAVVTNDGWWGNTSGKDQHLDYAKLRAIETRRWVARSANTGISAFINQRGDVVQKTKWWVPAALKQDINLNESLTFYVKHGDYIAFAGCLGSGVFLVLLVVGQFKRTKQKIPVMKGPL</sequence>
<keyword evidence="6 9" id="KW-1133">Transmembrane helix</keyword>
<dbReference type="Pfam" id="PF00795">
    <property type="entry name" value="CN_hydrolase"/>
    <property type="match status" value="1"/>
</dbReference>
<evidence type="ECO:0000256" key="4">
    <source>
        <dbReference type="ARBA" id="ARBA00022679"/>
    </source>
</evidence>
<dbReference type="EMBL" id="WVHT01000012">
    <property type="protein sequence ID" value="MXV53031.1"/>
    <property type="molecule type" value="Genomic_DNA"/>
</dbReference>
<comment type="caution">
    <text evidence="11">The sequence shown here is derived from an EMBL/GenBank/DDBJ whole genome shotgun (WGS) entry which is preliminary data.</text>
</comment>
<feature type="domain" description="CN hydrolase" evidence="10">
    <location>
        <begin position="233"/>
        <end position="499"/>
    </location>
</feature>
<name>A0A7K1YF64_9SPHI</name>
<dbReference type="InterPro" id="IPR036526">
    <property type="entry name" value="C-N_Hydrolase_sf"/>
</dbReference>
<dbReference type="GO" id="GO:0005886">
    <property type="term" value="C:plasma membrane"/>
    <property type="evidence" value="ECO:0007669"/>
    <property type="project" value="UniProtKB-SubCell"/>
</dbReference>
<gene>
    <name evidence="9 11" type="primary">lnt</name>
    <name evidence="11" type="ORF">GS399_18835</name>
</gene>
<feature type="transmembrane region" description="Helical" evidence="9">
    <location>
        <begin position="200"/>
        <end position="221"/>
    </location>
</feature>
<dbReference type="UniPathway" id="UPA00666"/>
<evidence type="ECO:0000256" key="2">
    <source>
        <dbReference type="ARBA" id="ARBA00010065"/>
    </source>
</evidence>
<dbReference type="PROSITE" id="PS50263">
    <property type="entry name" value="CN_HYDROLASE"/>
    <property type="match status" value="1"/>
</dbReference>
<evidence type="ECO:0000313" key="11">
    <source>
        <dbReference type="EMBL" id="MXV53031.1"/>
    </source>
</evidence>
<organism evidence="11 12">
    <name type="scientific">Hufsiella arboris</name>
    <dbReference type="NCBI Taxonomy" id="2695275"/>
    <lineage>
        <taxon>Bacteria</taxon>
        <taxon>Pseudomonadati</taxon>
        <taxon>Bacteroidota</taxon>
        <taxon>Sphingobacteriia</taxon>
        <taxon>Sphingobacteriales</taxon>
        <taxon>Sphingobacteriaceae</taxon>
        <taxon>Hufsiella</taxon>
    </lineage>
</organism>
<feature type="transmembrane region" description="Helical" evidence="9">
    <location>
        <begin position="167"/>
        <end position="188"/>
    </location>
</feature>
<evidence type="ECO:0000313" key="12">
    <source>
        <dbReference type="Proteomes" id="UP000466586"/>
    </source>
</evidence>
<dbReference type="AlphaFoldDB" id="A0A7K1YF64"/>
<dbReference type="EC" id="2.3.1.269" evidence="9"/>
<evidence type="ECO:0000256" key="5">
    <source>
        <dbReference type="ARBA" id="ARBA00022692"/>
    </source>
</evidence>
<keyword evidence="3 9" id="KW-1003">Cell membrane</keyword>
<dbReference type="Proteomes" id="UP000466586">
    <property type="component" value="Unassembled WGS sequence"/>
</dbReference>
<dbReference type="GO" id="GO:0016410">
    <property type="term" value="F:N-acyltransferase activity"/>
    <property type="evidence" value="ECO:0007669"/>
    <property type="project" value="UniProtKB-UniRule"/>
</dbReference>
<protein>
    <recommendedName>
        <fullName evidence="9">Apolipoprotein N-acyltransferase</fullName>
        <shortName evidence="9">ALP N-acyltransferase</shortName>
        <ecNumber evidence="9">2.3.1.269</ecNumber>
    </recommendedName>
</protein>
<dbReference type="GO" id="GO:0042158">
    <property type="term" value="P:lipoprotein biosynthetic process"/>
    <property type="evidence" value="ECO:0007669"/>
    <property type="project" value="UniProtKB-UniRule"/>
</dbReference>
<feature type="transmembrane region" description="Helical" evidence="9">
    <location>
        <begin position="55"/>
        <end position="75"/>
    </location>
</feature>
<dbReference type="PANTHER" id="PTHR38686:SF1">
    <property type="entry name" value="APOLIPOPROTEIN N-ACYLTRANSFERASE"/>
    <property type="match status" value="1"/>
</dbReference>
<comment type="pathway">
    <text evidence="9">Protein modification; lipoprotein biosynthesis (N-acyl transfer).</text>
</comment>
<dbReference type="HAMAP" id="MF_01148">
    <property type="entry name" value="Lnt"/>
    <property type="match status" value="1"/>
</dbReference>
<keyword evidence="5 9" id="KW-0812">Transmembrane</keyword>
<keyword evidence="11" id="KW-0449">Lipoprotein</keyword>
<dbReference type="PANTHER" id="PTHR38686">
    <property type="entry name" value="APOLIPOPROTEIN N-ACYLTRANSFERASE"/>
    <property type="match status" value="1"/>
</dbReference>
<evidence type="ECO:0000256" key="3">
    <source>
        <dbReference type="ARBA" id="ARBA00022475"/>
    </source>
</evidence>
<keyword evidence="12" id="KW-1185">Reference proteome</keyword>
<dbReference type="SUPFAM" id="SSF56317">
    <property type="entry name" value="Carbon-nitrogen hydrolase"/>
    <property type="match status" value="1"/>
</dbReference>
<dbReference type="Gene3D" id="3.60.110.10">
    <property type="entry name" value="Carbon-nitrogen hydrolase"/>
    <property type="match status" value="1"/>
</dbReference>
<evidence type="ECO:0000256" key="9">
    <source>
        <dbReference type="HAMAP-Rule" id="MF_01148"/>
    </source>
</evidence>
<feature type="transmembrane region" description="Helical" evidence="9">
    <location>
        <begin position="119"/>
        <end position="135"/>
    </location>
</feature>
<dbReference type="Pfam" id="PF20154">
    <property type="entry name" value="LNT_N"/>
    <property type="match status" value="1"/>
</dbReference>
<evidence type="ECO:0000259" key="10">
    <source>
        <dbReference type="PROSITE" id="PS50263"/>
    </source>
</evidence>
<keyword evidence="4 9" id="KW-0808">Transferase</keyword>
<dbReference type="InterPro" id="IPR003010">
    <property type="entry name" value="C-N_Hydrolase"/>
</dbReference>
<comment type="catalytic activity">
    <reaction evidence="9">
        <text>N-terminal S-1,2-diacyl-sn-glyceryl-L-cysteinyl-[lipoprotein] + a glycerophospholipid = N-acyl-S-1,2-diacyl-sn-glyceryl-L-cysteinyl-[lipoprotein] + a 2-acyl-sn-glycero-3-phospholipid + H(+)</text>
        <dbReference type="Rhea" id="RHEA:48228"/>
        <dbReference type="Rhea" id="RHEA-COMP:14681"/>
        <dbReference type="Rhea" id="RHEA-COMP:14684"/>
        <dbReference type="ChEBI" id="CHEBI:15378"/>
        <dbReference type="ChEBI" id="CHEBI:136912"/>
        <dbReference type="ChEBI" id="CHEBI:140656"/>
        <dbReference type="ChEBI" id="CHEBI:140657"/>
        <dbReference type="ChEBI" id="CHEBI:140660"/>
        <dbReference type="EC" id="2.3.1.269"/>
    </reaction>
</comment>
<evidence type="ECO:0000256" key="1">
    <source>
        <dbReference type="ARBA" id="ARBA00004651"/>
    </source>
</evidence>
<comment type="similarity">
    <text evidence="2 9">Belongs to the CN hydrolase family. Apolipoprotein N-acyltransferase subfamily.</text>
</comment>
<feature type="transmembrane region" description="Helical" evidence="9">
    <location>
        <begin position="512"/>
        <end position="530"/>
    </location>
</feature>
<dbReference type="RefSeq" id="WP_160846211.1">
    <property type="nucleotide sequence ID" value="NZ_WVHT01000012.1"/>
</dbReference>
<accession>A0A7K1YF64</accession>
<evidence type="ECO:0000256" key="6">
    <source>
        <dbReference type="ARBA" id="ARBA00022989"/>
    </source>
</evidence>
<proteinExistence type="inferred from homology"/>
<keyword evidence="7 9" id="KW-0472">Membrane</keyword>
<comment type="subcellular location">
    <subcellularLocation>
        <location evidence="1 9">Cell membrane</location>
        <topology evidence="1 9">Multi-pass membrane protein</topology>
    </subcellularLocation>
</comment>
<evidence type="ECO:0000256" key="8">
    <source>
        <dbReference type="ARBA" id="ARBA00023315"/>
    </source>
</evidence>
<evidence type="ECO:0000256" key="7">
    <source>
        <dbReference type="ARBA" id="ARBA00023136"/>
    </source>
</evidence>
<comment type="function">
    <text evidence="9">Catalyzes the phospholipid dependent N-acylation of the N-terminal cysteine of apolipoprotein, the last step in lipoprotein maturation.</text>
</comment>
<dbReference type="InterPro" id="IPR045378">
    <property type="entry name" value="LNT_N"/>
</dbReference>
<keyword evidence="8 9" id="KW-0012">Acyltransferase</keyword>
<reference evidence="11 12" key="1">
    <citation type="submission" date="2019-11" db="EMBL/GenBank/DDBJ databases">
        <title>Pedobacter sp. HMF7647 Genome sequencing and assembly.</title>
        <authorList>
            <person name="Kang H."/>
            <person name="Kim H."/>
            <person name="Joh K."/>
        </authorList>
    </citation>
    <scope>NUCLEOTIDE SEQUENCE [LARGE SCALE GENOMIC DNA]</scope>
    <source>
        <strain evidence="11 12">HMF7647</strain>
    </source>
</reference>
<dbReference type="NCBIfam" id="TIGR00546">
    <property type="entry name" value="lnt"/>
    <property type="match status" value="1"/>
</dbReference>
<dbReference type="InterPro" id="IPR004563">
    <property type="entry name" value="Apolipo_AcylTrfase"/>
</dbReference>